<sequence length="309" mass="33708">MPIGSRAVYRPANIQEAKNALADEEYFYKLKSSDPQRPVYSPGNFGPGRCKGTQSMGISLPVPDNLIVPDATSQPYYTPNNASAFLMPDGKTLEQFEPLARCTAGGSVHGWRNPWGGVDIYGDGIKGGHLGSGLSSIGGSIRKGELTKNQPIRHALKVVIWGEKYLHYSRTVPGYRWPAYIADNNAANQYHGTNPKLVQGTLLAIPPNVTAAKLKLQTPAAQKLFRALQDYGAYVVDDAGWDAHYLCLEKGVLEEFRATYGYDFQTTSGKFYDDFMKLFKALYIVDNNAQKNVGGGGTPRVSLAPPIGN</sequence>
<reference evidence="1 2" key="1">
    <citation type="submission" date="2018-06" db="EMBL/GenBank/DDBJ databases">
        <title>Comparative genomics of Brasilonema spp. strains.</title>
        <authorList>
            <person name="Alvarenga D.O."/>
            <person name="Fiore M.F."/>
            <person name="Varani A.M."/>
        </authorList>
    </citation>
    <scope>NUCLEOTIDE SEQUENCE [LARGE SCALE GENOMIC DNA]</scope>
    <source>
        <strain evidence="1 2">CENA114</strain>
    </source>
</reference>
<dbReference type="Proteomes" id="UP000503129">
    <property type="component" value="Chromosome"/>
</dbReference>
<dbReference type="KEGG" id="bsen:DP114_18630"/>
<proteinExistence type="predicted"/>
<name>A0A856MJ21_9CYAN</name>
<protein>
    <submittedName>
        <fullName evidence="1">Uncharacterized protein</fullName>
    </submittedName>
</protein>
<keyword evidence="2" id="KW-1185">Reference proteome</keyword>
<dbReference type="EMBL" id="CP030118">
    <property type="protein sequence ID" value="QDL09641.1"/>
    <property type="molecule type" value="Genomic_DNA"/>
</dbReference>
<gene>
    <name evidence="1" type="ORF">DP114_18630</name>
</gene>
<evidence type="ECO:0000313" key="1">
    <source>
        <dbReference type="EMBL" id="QDL09641.1"/>
    </source>
</evidence>
<evidence type="ECO:0000313" key="2">
    <source>
        <dbReference type="Proteomes" id="UP000503129"/>
    </source>
</evidence>
<accession>A0A856MJ21</accession>
<dbReference type="AlphaFoldDB" id="A0A856MJ21"/>
<organism evidence="1 2">
    <name type="scientific">Brasilonema sennae CENA114</name>
    <dbReference type="NCBI Taxonomy" id="415709"/>
    <lineage>
        <taxon>Bacteria</taxon>
        <taxon>Bacillati</taxon>
        <taxon>Cyanobacteriota</taxon>
        <taxon>Cyanophyceae</taxon>
        <taxon>Nostocales</taxon>
        <taxon>Scytonemataceae</taxon>
        <taxon>Brasilonema</taxon>
        <taxon>Bromeliae group (in: Brasilonema)</taxon>
    </lineage>
</organism>